<evidence type="ECO:0000313" key="2">
    <source>
        <dbReference type="EMBL" id="MCF6137751.1"/>
    </source>
</evidence>
<feature type="transmembrane region" description="Helical" evidence="1">
    <location>
        <begin position="12"/>
        <end position="32"/>
    </location>
</feature>
<evidence type="ECO:0000313" key="3">
    <source>
        <dbReference type="Proteomes" id="UP001649381"/>
    </source>
</evidence>
<protein>
    <submittedName>
        <fullName evidence="2">Uncharacterized protein</fullName>
    </submittedName>
</protein>
<gene>
    <name evidence="2" type="ORF">L2716_08410</name>
</gene>
<keyword evidence="1" id="KW-0812">Transmembrane</keyword>
<evidence type="ECO:0000256" key="1">
    <source>
        <dbReference type="SAM" id="Phobius"/>
    </source>
</evidence>
<keyword evidence="3" id="KW-1185">Reference proteome</keyword>
<name>A0ABS9H1H3_9BACL</name>
<accession>A0ABS9H1H3</accession>
<keyword evidence="1" id="KW-1133">Transmembrane helix</keyword>
<dbReference type="RefSeq" id="WP_236333596.1">
    <property type="nucleotide sequence ID" value="NZ_JAKIJS010000001.1"/>
</dbReference>
<comment type="caution">
    <text evidence="2">The sequence shown here is derived from an EMBL/GenBank/DDBJ whole genome shotgun (WGS) entry which is preliminary data.</text>
</comment>
<keyword evidence="1" id="KW-0472">Membrane</keyword>
<feature type="transmembrane region" description="Helical" evidence="1">
    <location>
        <begin position="38"/>
        <end position="56"/>
    </location>
</feature>
<organism evidence="2 3">
    <name type="scientific">Pseudalkalibacillus berkeleyi</name>
    <dbReference type="NCBI Taxonomy" id="1069813"/>
    <lineage>
        <taxon>Bacteria</taxon>
        <taxon>Bacillati</taxon>
        <taxon>Bacillota</taxon>
        <taxon>Bacilli</taxon>
        <taxon>Bacillales</taxon>
        <taxon>Fictibacillaceae</taxon>
        <taxon>Pseudalkalibacillus</taxon>
    </lineage>
</organism>
<dbReference type="Proteomes" id="UP001649381">
    <property type="component" value="Unassembled WGS sequence"/>
</dbReference>
<reference evidence="2 3" key="1">
    <citation type="submission" date="2022-01" db="EMBL/GenBank/DDBJ databases">
        <title>Alkalihalobacillus sp. EGI L200015, a novel bacterium isolated from a salt lake sediment.</title>
        <authorList>
            <person name="Gao L."/>
            <person name="Fang B.-Z."/>
            <person name="Li W.-J."/>
        </authorList>
    </citation>
    <scope>NUCLEOTIDE SEQUENCE [LARGE SCALE GENOMIC DNA]</scope>
    <source>
        <strain evidence="2 3">KCTC 12718</strain>
    </source>
</reference>
<dbReference type="EMBL" id="JAKIJS010000001">
    <property type="protein sequence ID" value="MCF6137751.1"/>
    <property type="molecule type" value="Genomic_DNA"/>
</dbReference>
<sequence length="61" mass="7385">MDNIKIKKRLKKYYIVFLPLGIITVVMVINRSKELQEIALFIPIFAISLFWGWVYFDEKYQ</sequence>
<proteinExistence type="predicted"/>